<reference evidence="10" key="1">
    <citation type="submission" date="2021-01" db="EMBL/GenBank/DDBJ databases">
        <title>Whole genome shotgun sequence of Rugosimonospora africana NBRC 104875.</title>
        <authorList>
            <person name="Komaki H."/>
            <person name="Tamura T."/>
        </authorList>
    </citation>
    <scope>NUCLEOTIDE SEQUENCE</scope>
    <source>
        <strain evidence="10">NBRC 104875</strain>
    </source>
</reference>
<keyword evidence="3 6" id="KW-0378">Hydrolase</keyword>
<dbReference type="Proteomes" id="UP000642748">
    <property type="component" value="Unassembled WGS sequence"/>
</dbReference>
<evidence type="ECO:0000313" key="11">
    <source>
        <dbReference type="Proteomes" id="UP000642748"/>
    </source>
</evidence>
<feature type="domain" description="Peptidase S8/S53" evidence="9">
    <location>
        <begin position="210"/>
        <end position="460"/>
    </location>
</feature>
<dbReference type="RefSeq" id="WP_203924643.1">
    <property type="nucleotide sequence ID" value="NZ_BONZ01000121.1"/>
</dbReference>
<evidence type="ECO:0000256" key="2">
    <source>
        <dbReference type="ARBA" id="ARBA00022670"/>
    </source>
</evidence>
<keyword evidence="4 6" id="KW-0720">Serine protease</keyword>
<dbReference type="InterPro" id="IPR036852">
    <property type="entry name" value="Peptidase_S8/S53_dom_sf"/>
</dbReference>
<dbReference type="PROSITE" id="PS00136">
    <property type="entry name" value="SUBTILASE_ASP"/>
    <property type="match status" value="1"/>
</dbReference>
<evidence type="ECO:0000256" key="4">
    <source>
        <dbReference type="ARBA" id="ARBA00022825"/>
    </source>
</evidence>
<protein>
    <submittedName>
        <fullName evidence="10">Peptidase</fullName>
    </submittedName>
</protein>
<name>A0A8J3VWF1_9ACTN</name>
<dbReference type="InterPro" id="IPR023828">
    <property type="entry name" value="Peptidase_S8_Ser-AS"/>
</dbReference>
<dbReference type="PANTHER" id="PTHR43806">
    <property type="entry name" value="PEPTIDASE S8"/>
    <property type="match status" value="1"/>
</dbReference>
<dbReference type="InterPro" id="IPR015500">
    <property type="entry name" value="Peptidase_S8_subtilisin-rel"/>
</dbReference>
<feature type="active site" description="Charge relay system" evidence="5 6">
    <location>
        <position position="219"/>
    </location>
</feature>
<sequence>MRIRSVVLALALFAGTAGIPAASSAAASPAAAPATATAPTNIDVVTLVTGDVVRLDTFAGGIQRATVIRATDPRSGIHTFSSGGDVYVEPGSASALLASGVLDEQLFDVSALVRQGYDDAGRASLPLILGYRTAVAPRVAPAGSRVQAALPSAHALAVAETKSQAAGFWTSLSGNHDIARVWLDAKVHATLDQSVPQIGGPAAWARGYDGKGVQIAVLDSGIDATHPDFARRISAARDFTGGGDTVDRAGHGTHVASIAAGTGAASDGRYRGVAPAADLMIGKVLGDDGSGLESWVIDGMQWAASHGADVVNLSLGGPVTKGDDPLSQALDTLSDQYHTLFVVAAGNTSPGIPGTPDVTAPGAASAALTVGAVTKSDVMWSGSRNGLMGDAGIKPEIVAPGANITAAGTGGELYRTMTGTSMAAPHVAGAVALLVQEHPDWGPAQLKAALTSTAKPLAGADVFRSGAGRVDIDRATRQQVHVDQGVLDLGYFARPYDPATLYPTRTLTYTNDSAEPVTLHLTAQLASASITPATLTIAPHAQARADLTLDAATAATGAYSGRVTATGDGGLEIDTALGFYKQDDTVDVTFRALDRDGNPGTARLRVAPYLHNDGRYYPDNIYLSPDQTEWTLRLPEGDYNLFGLISTPDASGRWFPQDSIVGNPKLSVHAPNFTVTLDARTARPLSLQTPKTSSPHYLTLDWSRGDPDNPVATYDDWYWDQTDGAPTQVSVAPTQRVDDAPFSVATTWDAGVPLLDARLLGKPLPAVFSGGPFIDGKHRYPVVDADAHPRQVRGAVALVREQAGVPYDDQVRSAADAGAAVVALYSAQPGAFYPVVGGPVPVIALSREDGQRLRTLTDAHRSPQLELTGTPRTPYAYDLTLVERQRVGIDLGYRVSTGDLAQVDAHVYTTGTGEAGWLLHQDTYTGCGCAPPAVGDYVPSTGYTRTEYVTARPDIIDYTAWQYRVGLPADIVSPRAGHTYRPGQHTAQDWLKAPFSPGVANSGNGDTRLITRRVGSSVFYSIAGFTDSAGDWTRQLTGSAVSSALYLGDKQLYSSASGLTGTVTVPADPGQYRLVTDVTHDGSVVGLSTQAHTEWTFTSTQPPPDQTTVLPLIDIDYTDITDALTGHAALDLANTARTSRIVSLQLASTHQIGSSAPAVDHLTVQVSYDDGATWRPASTRPTGHGTFQATYPHPARGQYVSLKVTASDDAGNSEQQTLIRAYRLG</sequence>
<dbReference type="SUPFAM" id="SSF52743">
    <property type="entry name" value="Subtilisin-like"/>
    <property type="match status" value="1"/>
</dbReference>
<feature type="chain" id="PRO_5035255106" evidence="8">
    <location>
        <begin position="26"/>
        <end position="1225"/>
    </location>
</feature>
<evidence type="ECO:0000259" key="9">
    <source>
        <dbReference type="Pfam" id="PF00082"/>
    </source>
</evidence>
<feature type="signal peptide" evidence="8">
    <location>
        <begin position="1"/>
        <end position="25"/>
    </location>
</feature>
<comment type="similarity">
    <text evidence="1 6 7">Belongs to the peptidase S8 family.</text>
</comment>
<dbReference type="PROSITE" id="PS00138">
    <property type="entry name" value="SUBTILASE_SER"/>
    <property type="match status" value="1"/>
</dbReference>
<accession>A0A8J3VWF1</accession>
<dbReference type="Gene3D" id="3.40.50.200">
    <property type="entry name" value="Peptidase S8/S53 domain"/>
    <property type="match status" value="1"/>
</dbReference>
<proteinExistence type="inferred from homology"/>
<feature type="active site" description="Charge relay system" evidence="5 6">
    <location>
        <position position="421"/>
    </location>
</feature>
<keyword evidence="2 6" id="KW-0645">Protease</keyword>
<dbReference type="Gene3D" id="3.50.30.30">
    <property type="match status" value="1"/>
</dbReference>
<dbReference type="GO" id="GO:0006508">
    <property type="term" value="P:proteolysis"/>
    <property type="evidence" value="ECO:0007669"/>
    <property type="project" value="UniProtKB-KW"/>
</dbReference>
<comment type="caution">
    <text evidence="10">The sequence shown here is derived from an EMBL/GenBank/DDBJ whole genome shotgun (WGS) entry which is preliminary data.</text>
</comment>
<evidence type="ECO:0000256" key="3">
    <source>
        <dbReference type="ARBA" id="ARBA00022801"/>
    </source>
</evidence>
<evidence type="ECO:0000256" key="1">
    <source>
        <dbReference type="ARBA" id="ARBA00011073"/>
    </source>
</evidence>
<evidence type="ECO:0000256" key="5">
    <source>
        <dbReference type="PIRSR" id="PIRSR615500-1"/>
    </source>
</evidence>
<evidence type="ECO:0000256" key="6">
    <source>
        <dbReference type="PROSITE-ProRule" id="PRU01240"/>
    </source>
</evidence>
<keyword evidence="11" id="KW-1185">Reference proteome</keyword>
<gene>
    <name evidence="10" type="ORF">Raf01_94220</name>
</gene>
<dbReference type="InterPro" id="IPR023827">
    <property type="entry name" value="Peptidase_S8_Asp-AS"/>
</dbReference>
<organism evidence="10 11">
    <name type="scientific">Rugosimonospora africana</name>
    <dbReference type="NCBI Taxonomy" id="556532"/>
    <lineage>
        <taxon>Bacteria</taxon>
        <taxon>Bacillati</taxon>
        <taxon>Actinomycetota</taxon>
        <taxon>Actinomycetes</taxon>
        <taxon>Micromonosporales</taxon>
        <taxon>Micromonosporaceae</taxon>
        <taxon>Rugosimonospora</taxon>
    </lineage>
</organism>
<dbReference type="PRINTS" id="PR00723">
    <property type="entry name" value="SUBTILISIN"/>
</dbReference>
<keyword evidence="8" id="KW-0732">Signal</keyword>
<dbReference type="InterPro" id="IPR000209">
    <property type="entry name" value="Peptidase_S8/S53_dom"/>
</dbReference>
<dbReference type="PANTHER" id="PTHR43806:SF65">
    <property type="entry name" value="SERINE PROTEASE APRX"/>
    <property type="match status" value="1"/>
</dbReference>
<dbReference type="PROSITE" id="PS51892">
    <property type="entry name" value="SUBTILASE"/>
    <property type="match status" value="1"/>
</dbReference>
<dbReference type="Pfam" id="PF00082">
    <property type="entry name" value="Peptidase_S8"/>
    <property type="match status" value="1"/>
</dbReference>
<dbReference type="AlphaFoldDB" id="A0A8J3VWF1"/>
<dbReference type="GO" id="GO:0004252">
    <property type="term" value="F:serine-type endopeptidase activity"/>
    <property type="evidence" value="ECO:0007669"/>
    <property type="project" value="UniProtKB-UniRule"/>
</dbReference>
<dbReference type="EMBL" id="BONZ01000121">
    <property type="protein sequence ID" value="GIH21250.1"/>
    <property type="molecule type" value="Genomic_DNA"/>
</dbReference>
<evidence type="ECO:0000313" key="10">
    <source>
        <dbReference type="EMBL" id="GIH21250.1"/>
    </source>
</evidence>
<evidence type="ECO:0000256" key="8">
    <source>
        <dbReference type="SAM" id="SignalP"/>
    </source>
</evidence>
<dbReference type="InterPro" id="IPR022398">
    <property type="entry name" value="Peptidase_S8_His-AS"/>
</dbReference>
<dbReference type="PROSITE" id="PS00137">
    <property type="entry name" value="SUBTILASE_HIS"/>
    <property type="match status" value="1"/>
</dbReference>
<evidence type="ECO:0000256" key="7">
    <source>
        <dbReference type="RuleBase" id="RU003355"/>
    </source>
</evidence>
<dbReference type="InterPro" id="IPR050131">
    <property type="entry name" value="Peptidase_S8_subtilisin-like"/>
</dbReference>
<feature type="active site" description="Charge relay system" evidence="5 6">
    <location>
        <position position="251"/>
    </location>
</feature>